<dbReference type="SUPFAM" id="SSF51316">
    <property type="entry name" value="Mss4-like"/>
    <property type="match status" value="1"/>
</dbReference>
<sequence>MLRTATCACGALKAHCRGEPARISVCHCLDCQRRTGSAFGVQATFAQDQVAFEGEAREFTRHGDEGHWMTAAFCPACGGTVWYRIERRPGMVSVPVGGFADPGFPEPRVSVYEARRHPWARIQTEGPIERLD</sequence>
<comment type="similarity">
    <text evidence="1">Belongs to the Gfa family.</text>
</comment>
<reference evidence="6 7" key="1">
    <citation type="journal article" date="2008" name="BMC Genomics">
        <title>Complete genome of Phenylobacterium zucineum - a novel facultative intracellular bacterium isolated from human erythroleukemia cell line K562.</title>
        <authorList>
            <person name="Luo Y."/>
            <person name="Xu X."/>
            <person name="Ding Z."/>
            <person name="Liu Z."/>
            <person name="Zhang B."/>
            <person name="Yan Z."/>
            <person name="Sun J."/>
            <person name="Hu S."/>
            <person name="Hu X."/>
        </authorList>
    </citation>
    <scope>NUCLEOTIDE SEQUENCE [LARGE SCALE GENOMIC DNA]</scope>
    <source>
        <strain evidence="6 7">HLK1</strain>
    </source>
</reference>
<name>B4RC61_PHEZH</name>
<dbReference type="GO" id="GO:0016846">
    <property type="term" value="F:carbon-sulfur lyase activity"/>
    <property type="evidence" value="ECO:0007669"/>
    <property type="project" value="InterPro"/>
</dbReference>
<dbReference type="Gene3D" id="3.90.1590.10">
    <property type="entry name" value="glutathione-dependent formaldehyde- activating enzyme (gfa)"/>
    <property type="match status" value="1"/>
</dbReference>
<dbReference type="STRING" id="450851.PHZ_c3445"/>
<evidence type="ECO:0000313" key="7">
    <source>
        <dbReference type="Proteomes" id="UP000001868"/>
    </source>
</evidence>
<dbReference type="KEGG" id="pzu:PHZ_c3445"/>
<evidence type="ECO:0000256" key="2">
    <source>
        <dbReference type="ARBA" id="ARBA00022723"/>
    </source>
</evidence>
<evidence type="ECO:0000256" key="1">
    <source>
        <dbReference type="ARBA" id="ARBA00005495"/>
    </source>
</evidence>
<proteinExistence type="inferred from homology"/>
<dbReference type="InterPro" id="IPR011057">
    <property type="entry name" value="Mss4-like_sf"/>
</dbReference>
<accession>B4RC61</accession>
<feature type="domain" description="CENP-V/GFA" evidence="5">
    <location>
        <begin position="3"/>
        <end position="120"/>
    </location>
</feature>
<dbReference type="EMBL" id="CP000747">
    <property type="protein sequence ID" value="ACG79854.1"/>
    <property type="molecule type" value="Genomic_DNA"/>
</dbReference>
<dbReference type="PROSITE" id="PS51891">
    <property type="entry name" value="CENP_V_GFA"/>
    <property type="match status" value="1"/>
</dbReference>
<evidence type="ECO:0000256" key="3">
    <source>
        <dbReference type="ARBA" id="ARBA00022833"/>
    </source>
</evidence>
<dbReference type="OrthoDB" id="9807246at2"/>
<protein>
    <recommendedName>
        <fullName evidence="5">CENP-V/GFA domain-containing protein</fullName>
    </recommendedName>
</protein>
<keyword evidence="7" id="KW-1185">Reference proteome</keyword>
<evidence type="ECO:0000313" key="6">
    <source>
        <dbReference type="EMBL" id="ACG79854.1"/>
    </source>
</evidence>
<dbReference type="GO" id="GO:0046872">
    <property type="term" value="F:metal ion binding"/>
    <property type="evidence" value="ECO:0007669"/>
    <property type="project" value="UniProtKB-KW"/>
</dbReference>
<evidence type="ECO:0000259" key="5">
    <source>
        <dbReference type="PROSITE" id="PS51891"/>
    </source>
</evidence>
<organism evidence="6 7">
    <name type="scientific">Phenylobacterium zucineum (strain HLK1)</name>
    <dbReference type="NCBI Taxonomy" id="450851"/>
    <lineage>
        <taxon>Bacteria</taxon>
        <taxon>Pseudomonadati</taxon>
        <taxon>Pseudomonadota</taxon>
        <taxon>Alphaproteobacteria</taxon>
        <taxon>Caulobacterales</taxon>
        <taxon>Caulobacteraceae</taxon>
        <taxon>Phenylobacterium</taxon>
    </lineage>
</organism>
<dbReference type="PANTHER" id="PTHR33337:SF40">
    <property type="entry name" value="CENP-V_GFA DOMAIN-CONTAINING PROTEIN-RELATED"/>
    <property type="match status" value="1"/>
</dbReference>
<evidence type="ECO:0000256" key="4">
    <source>
        <dbReference type="ARBA" id="ARBA00023239"/>
    </source>
</evidence>
<dbReference type="Pfam" id="PF04828">
    <property type="entry name" value="GFA"/>
    <property type="match status" value="1"/>
</dbReference>
<dbReference type="InterPro" id="IPR006913">
    <property type="entry name" value="CENP-V/GFA"/>
</dbReference>
<gene>
    <name evidence="6" type="ordered locus">PHZ_c3445</name>
</gene>
<dbReference type="Proteomes" id="UP000001868">
    <property type="component" value="Chromosome"/>
</dbReference>
<dbReference type="PANTHER" id="PTHR33337">
    <property type="entry name" value="GFA DOMAIN-CONTAINING PROTEIN"/>
    <property type="match status" value="1"/>
</dbReference>
<keyword evidence="2" id="KW-0479">Metal-binding</keyword>
<dbReference type="AlphaFoldDB" id="B4RC61"/>
<keyword evidence="3" id="KW-0862">Zinc</keyword>
<dbReference type="RefSeq" id="WP_012523992.1">
    <property type="nucleotide sequence ID" value="NC_011144.1"/>
</dbReference>
<keyword evidence="4" id="KW-0456">Lyase</keyword>
<dbReference type="eggNOG" id="COG3791">
    <property type="taxonomic scope" value="Bacteria"/>
</dbReference>
<dbReference type="HOGENOM" id="CLU_055491_3_4_5"/>